<feature type="region of interest" description="Disordered" evidence="2">
    <location>
        <begin position="100"/>
        <end position="137"/>
    </location>
</feature>
<dbReference type="InterPro" id="IPR011010">
    <property type="entry name" value="DNA_brk_join_enz"/>
</dbReference>
<evidence type="ECO:0000256" key="2">
    <source>
        <dbReference type="SAM" id="MobiDB-lite"/>
    </source>
</evidence>
<keyword evidence="1" id="KW-0233">DNA recombination</keyword>
<reference evidence="3 4" key="1">
    <citation type="submission" date="2015-02" db="EMBL/GenBank/DDBJ databases">
        <authorList>
            <person name="Gomez-Escribano P.J."/>
        </authorList>
    </citation>
    <scope>NUCLEOTIDE SEQUENCE [LARGE SCALE GENOMIC DNA]</scope>
    <source>
        <strain evidence="4">C34 (DSM 42122 / NRRL B-24963)</strain>
    </source>
</reference>
<dbReference type="InterPro" id="IPR013762">
    <property type="entry name" value="Integrase-like_cat_sf"/>
</dbReference>
<feature type="compositionally biased region" description="Low complexity" evidence="2">
    <location>
        <begin position="60"/>
        <end position="76"/>
    </location>
</feature>
<dbReference type="Gene3D" id="1.10.443.10">
    <property type="entry name" value="Intergrase catalytic core"/>
    <property type="match status" value="1"/>
</dbReference>
<dbReference type="Proteomes" id="UP000035016">
    <property type="component" value="Chromosome Chromosome"/>
</dbReference>
<evidence type="ECO:0000313" key="3">
    <source>
        <dbReference type="EMBL" id="CQR60904.1"/>
    </source>
</evidence>
<dbReference type="GO" id="GO:0006310">
    <property type="term" value="P:DNA recombination"/>
    <property type="evidence" value="ECO:0007669"/>
    <property type="project" value="UniProtKB-KW"/>
</dbReference>
<dbReference type="GO" id="GO:0015074">
    <property type="term" value="P:DNA integration"/>
    <property type="evidence" value="ECO:0007669"/>
    <property type="project" value="InterPro"/>
</dbReference>
<dbReference type="KEGG" id="sle:sle_14420"/>
<organism evidence="3 4">
    <name type="scientific">Streptomyces leeuwenhoekii</name>
    <dbReference type="NCBI Taxonomy" id="1437453"/>
    <lineage>
        <taxon>Bacteria</taxon>
        <taxon>Bacillati</taxon>
        <taxon>Actinomycetota</taxon>
        <taxon>Actinomycetes</taxon>
        <taxon>Kitasatosporales</taxon>
        <taxon>Streptomycetaceae</taxon>
        <taxon>Streptomyces</taxon>
    </lineage>
</organism>
<feature type="compositionally biased region" description="Basic and acidic residues" evidence="2">
    <location>
        <begin position="100"/>
        <end position="130"/>
    </location>
</feature>
<sequence length="290" mass="31212">MAVTASACESSSSATHRQRAVGPACASSSPPPASGERPPVPGTGPPRRSAPPRSVQRGGATARPSSRPTSTTSLAACPRKVIEPDHEAALEYQRAGRWARDAGAGEHPRGRVGDSQRRCTGRFKNDRPQSADDQDAGARVRIRPVSRALLGRRRIRLYDSGTLRNGIILPRARGAKGRQWEAAPKDGCHVLRHACASIRLEAGESMVTLARWLWHSSSAVTLGYYAHFMPEAGSKGRTAIDGLRGEREASVPVIPPRFCPGLIMGLSLEPSTVEMAVECKSSERWSLRKC</sequence>
<accession>A0A0F7VM58</accession>
<evidence type="ECO:0000256" key="1">
    <source>
        <dbReference type="ARBA" id="ARBA00023172"/>
    </source>
</evidence>
<feature type="region of interest" description="Disordered" evidence="2">
    <location>
        <begin position="1"/>
        <end position="81"/>
    </location>
</feature>
<feature type="compositionally biased region" description="Pro residues" evidence="2">
    <location>
        <begin position="29"/>
        <end position="44"/>
    </location>
</feature>
<evidence type="ECO:0000313" key="4">
    <source>
        <dbReference type="Proteomes" id="UP000035016"/>
    </source>
</evidence>
<gene>
    <name evidence="3" type="primary">sle_14420</name>
</gene>
<feature type="compositionally biased region" description="Low complexity" evidence="2">
    <location>
        <begin position="1"/>
        <end position="28"/>
    </location>
</feature>
<dbReference type="GO" id="GO:0003677">
    <property type="term" value="F:DNA binding"/>
    <property type="evidence" value="ECO:0007669"/>
    <property type="project" value="InterPro"/>
</dbReference>
<dbReference type="EMBL" id="LN831790">
    <property type="protein sequence ID" value="CQR60904.1"/>
    <property type="molecule type" value="Genomic_DNA"/>
</dbReference>
<name>A0A0F7VM58_STRLW</name>
<protein>
    <submittedName>
        <fullName evidence="3">Integrase</fullName>
    </submittedName>
</protein>
<dbReference type="SUPFAM" id="SSF56349">
    <property type="entry name" value="DNA breaking-rejoining enzymes"/>
    <property type="match status" value="1"/>
</dbReference>
<dbReference type="AlphaFoldDB" id="A0A0F7VM58"/>
<proteinExistence type="predicted"/>